<dbReference type="PRINTS" id="PR00237">
    <property type="entry name" value="GPCRRHODOPSN"/>
</dbReference>
<dbReference type="Gene3D" id="1.20.1070.10">
    <property type="entry name" value="Rhodopsin 7-helix transmembrane proteins"/>
    <property type="match status" value="1"/>
</dbReference>
<comment type="caution">
    <text evidence="9">The sequence shown here is derived from an EMBL/GenBank/DDBJ whole genome shotgun (WGS) entry which is preliminary data.</text>
</comment>
<keyword evidence="6 9" id="KW-0675">Receptor</keyword>
<proteinExistence type="predicted"/>
<keyword evidence="3 8" id="KW-1133">Transmembrane helix</keyword>
<evidence type="ECO:0000256" key="7">
    <source>
        <dbReference type="ARBA" id="ARBA00023224"/>
    </source>
</evidence>
<dbReference type="SUPFAM" id="SSF81321">
    <property type="entry name" value="Family A G protein-coupled receptor-like"/>
    <property type="match status" value="1"/>
</dbReference>
<evidence type="ECO:0000313" key="9">
    <source>
        <dbReference type="EMBL" id="KAI1699098.1"/>
    </source>
</evidence>
<protein>
    <submittedName>
        <fullName evidence="9">7 transmembrane receptor (Rhodopsin family) domain-containing protein</fullName>
    </submittedName>
</protein>
<evidence type="ECO:0000256" key="6">
    <source>
        <dbReference type="ARBA" id="ARBA00023170"/>
    </source>
</evidence>
<keyword evidence="5 8" id="KW-0472">Membrane</keyword>
<comment type="subcellular location">
    <subcellularLocation>
        <location evidence="1">Membrane</location>
        <topology evidence="1">Multi-pass membrane protein</topology>
    </subcellularLocation>
</comment>
<dbReference type="AlphaFoldDB" id="A0AAD4QTD1"/>
<dbReference type="Proteomes" id="UP001201812">
    <property type="component" value="Unassembled WGS sequence"/>
</dbReference>
<feature type="transmembrane region" description="Helical" evidence="8">
    <location>
        <begin position="59"/>
        <end position="84"/>
    </location>
</feature>
<sequence>MATARRLMRHVMLKPFHHIMVTNYVPSFNLRSTCSDHITSSTGHQSLTNLDGRRNVVKMLIICVLVFYISYTPLAVFYVWGAIFNVRMEVPFEFEFAALLLVLFSSALNPFLYTLFSRTFRDRLFCICRRVLSRKSTTETTLVNGSL</sequence>
<organism evidence="9 10">
    <name type="scientific">Ditylenchus destructor</name>
    <dbReference type="NCBI Taxonomy" id="166010"/>
    <lineage>
        <taxon>Eukaryota</taxon>
        <taxon>Metazoa</taxon>
        <taxon>Ecdysozoa</taxon>
        <taxon>Nematoda</taxon>
        <taxon>Chromadorea</taxon>
        <taxon>Rhabditida</taxon>
        <taxon>Tylenchina</taxon>
        <taxon>Tylenchomorpha</taxon>
        <taxon>Sphaerularioidea</taxon>
        <taxon>Anguinidae</taxon>
        <taxon>Anguininae</taxon>
        <taxon>Ditylenchus</taxon>
    </lineage>
</organism>
<dbReference type="GO" id="GO:0016020">
    <property type="term" value="C:membrane"/>
    <property type="evidence" value="ECO:0007669"/>
    <property type="project" value="UniProtKB-SubCell"/>
</dbReference>
<dbReference type="InterPro" id="IPR000276">
    <property type="entry name" value="GPCR_Rhodpsn"/>
</dbReference>
<keyword evidence="2 8" id="KW-0812">Transmembrane</keyword>
<evidence type="ECO:0000256" key="1">
    <source>
        <dbReference type="ARBA" id="ARBA00004141"/>
    </source>
</evidence>
<dbReference type="EMBL" id="JAKKPZ010000192">
    <property type="protein sequence ID" value="KAI1699098.1"/>
    <property type="molecule type" value="Genomic_DNA"/>
</dbReference>
<keyword evidence="4" id="KW-0297">G-protein coupled receptor</keyword>
<dbReference type="GO" id="GO:0004930">
    <property type="term" value="F:G protein-coupled receptor activity"/>
    <property type="evidence" value="ECO:0007669"/>
    <property type="project" value="UniProtKB-KW"/>
</dbReference>
<evidence type="ECO:0000313" key="10">
    <source>
        <dbReference type="Proteomes" id="UP001201812"/>
    </source>
</evidence>
<feature type="transmembrane region" description="Helical" evidence="8">
    <location>
        <begin position="96"/>
        <end position="116"/>
    </location>
</feature>
<evidence type="ECO:0000256" key="5">
    <source>
        <dbReference type="ARBA" id="ARBA00023136"/>
    </source>
</evidence>
<gene>
    <name evidence="9" type="ORF">DdX_17528</name>
</gene>
<keyword evidence="7" id="KW-0807">Transducer</keyword>
<keyword evidence="10" id="KW-1185">Reference proteome</keyword>
<evidence type="ECO:0000256" key="3">
    <source>
        <dbReference type="ARBA" id="ARBA00022989"/>
    </source>
</evidence>
<reference evidence="9" key="1">
    <citation type="submission" date="2022-01" db="EMBL/GenBank/DDBJ databases">
        <title>Genome Sequence Resource for Two Populations of Ditylenchus destructor, the Migratory Endoparasitic Phytonematode.</title>
        <authorList>
            <person name="Zhang H."/>
            <person name="Lin R."/>
            <person name="Xie B."/>
        </authorList>
    </citation>
    <scope>NUCLEOTIDE SEQUENCE</scope>
    <source>
        <strain evidence="9">BazhouSP</strain>
    </source>
</reference>
<evidence type="ECO:0000256" key="2">
    <source>
        <dbReference type="ARBA" id="ARBA00022692"/>
    </source>
</evidence>
<evidence type="ECO:0000256" key="8">
    <source>
        <dbReference type="SAM" id="Phobius"/>
    </source>
</evidence>
<name>A0AAD4QTD1_9BILA</name>
<dbReference type="PANTHER" id="PTHR24243:SF208">
    <property type="entry name" value="PYROKININ-1 RECEPTOR"/>
    <property type="match status" value="1"/>
</dbReference>
<dbReference type="PANTHER" id="PTHR24243">
    <property type="entry name" value="G-PROTEIN COUPLED RECEPTOR"/>
    <property type="match status" value="1"/>
</dbReference>
<dbReference type="CDD" id="cd00637">
    <property type="entry name" value="7tm_classA_rhodopsin-like"/>
    <property type="match status" value="1"/>
</dbReference>
<accession>A0AAD4QTD1</accession>
<evidence type="ECO:0000256" key="4">
    <source>
        <dbReference type="ARBA" id="ARBA00023040"/>
    </source>
</evidence>